<dbReference type="eggNOG" id="COG3166">
    <property type="taxonomic scope" value="Bacteria"/>
</dbReference>
<evidence type="ECO:0000313" key="2">
    <source>
        <dbReference type="EMBL" id="ADW68014.1"/>
    </source>
</evidence>
<dbReference type="InterPro" id="IPR007813">
    <property type="entry name" value="PilN"/>
</dbReference>
<proteinExistence type="predicted"/>
<dbReference type="AlphaFoldDB" id="E8X282"/>
<accession>E8X282</accession>
<dbReference type="STRING" id="1198114.AciX9_0947"/>
<dbReference type="EMBL" id="CP002480">
    <property type="protein sequence ID" value="ADW68014.1"/>
    <property type="molecule type" value="Genomic_DNA"/>
</dbReference>
<dbReference type="KEGG" id="acm:AciX9_0947"/>
<dbReference type="PaxDb" id="1198114-AciX9_0947"/>
<dbReference type="Proteomes" id="UP000000343">
    <property type="component" value="Chromosome"/>
</dbReference>
<reference evidence="3" key="1">
    <citation type="submission" date="2011-01" db="EMBL/GenBank/DDBJ databases">
        <title>Complete sequence of chromosome of Acidobacterium sp. MP5ACTX9.</title>
        <authorList>
            <consortium name="US DOE Joint Genome Institute"/>
            <person name="Lucas S."/>
            <person name="Copeland A."/>
            <person name="Lapidus A."/>
            <person name="Cheng J.-F."/>
            <person name="Goodwin L."/>
            <person name="Pitluck S."/>
            <person name="Teshima H."/>
            <person name="Detter J.C."/>
            <person name="Han C."/>
            <person name="Tapia R."/>
            <person name="Land M."/>
            <person name="Hauser L."/>
            <person name="Kyrpides N."/>
            <person name="Ivanova N."/>
            <person name="Ovchinnikova G."/>
            <person name="Pagani I."/>
            <person name="Rawat S.R."/>
            <person name="Mannisto M."/>
            <person name="Haggblom M.M."/>
            <person name="Woyke T."/>
        </authorList>
    </citation>
    <scope>NUCLEOTIDE SEQUENCE [LARGE SCALE GENOMIC DNA]</scope>
    <source>
        <strain evidence="3">MP5ACTX9</strain>
    </source>
</reference>
<protein>
    <submittedName>
        <fullName evidence="2">Fimbrial assembly family protein</fullName>
    </submittedName>
</protein>
<dbReference type="Pfam" id="PF05137">
    <property type="entry name" value="PilN"/>
    <property type="match status" value="1"/>
</dbReference>
<dbReference type="RefSeq" id="WP_013579338.1">
    <property type="nucleotide sequence ID" value="NC_015064.1"/>
</dbReference>
<sequence>MRISINLASKPFVELRPLFAKIRLAMAVLAVLAIGFTLWLNVLTARAKAATAQMDRVKASTADFQNERARNEARMKQPQNKAVLDRSLFLNQLFANKSFSWTATMMDLERVLPEGVQVTSIEPVISKEGDVNIRLRVSGDRDRAIQLVRNLETSQRFLGPRLAGESALTADKAKALGGLQNVSAAAGGTPIGSGVEFEIFSGYNPLQAPKPASPKSSKSLAQSVAQDQSLPPAPTVVHNRHPKKPSADEPTVPGAAATPKGVKR</sequence>
<name>E8X282_GRATM</name>
<organism evidence="3">
    <name type="scientific">Granulicella tundricola (strain ATCC BAA-1859 / DSM 23138 / MP5ACTX9)</name>
    <dbReference type="NCBI Taxonomy" id="1198114"/>
    <lineage>
        <taxon>Bacteria</taxon>
        <taxon>Pseudomonadati</taxon>
        <taxon>Acidobacteriota</taxon>
        <taxon>Terriglobia</taxon>
        <taxon>Terriglobales</taxon>
        <taxon>Acidobacteriaceae</taxon>
        <taxon>Granulicella</taxon>
    </lineage>
</organism>
<keyword evidence="3" id="KW-1185">Reference proteome</keyword>
<evidence type="ECO:0000313" key="3">
    <source>
        <dbReference type="Proteomes" id="UP000000343"/>
    </source>
</evidence>
<feature type="region of interest" description="Disordered" evidence="1">
    <location>
        <begin position="207"/>
        <end position="264"/>
    </location>
</feature>
<evidence type="ECO:0000256" key="1">
    <source>
        <dbReference type="SAM" id="MobiDB-lite"/>
    </source>
</evidence>
<gene>
    <name evidence="2" type="ordered locus">AciX9_0947</name>
</gene>
<dbReference type="HOGENOM" id="CLU_1239641_0_0_0"/>
<feature type="compositionally biased region" description="Low complexity" evidence="1">
    <location>
        <begin position="207"/>
        <end position="223"/>
    </location>
</feature>